<evidence type="ECO:0008006" key="4">
    <source>
        <dbReference type="Google" id="ProtNLM"/>
    </source>
</evidence>
<protein>
    <recommendedName>
        <fullName evidence="4">Secreted protein</fullName>
    </recommendedName>
</protein>
<dbReference type="Proteomes" id="UP000557717">
    <property type="component" value="Unassembled WGS sequence"/>
</dbReference>
<keyword evidence="3" id="KW-1185">Reference proteome</keyword>
<dbReference type="EMBL" id="JACHFD010000019">
    <property type="protein sequence ID" value="MBB5353030.1"/>
    <property type="molecule type" value="Genomic_DNA"/>
</dbReference>
<dbReference type="AlphaFoldDB" id="A0A840VGS1"/>
<dbReference type="RefSeq" id="WP_184020541.1">
    <property type="nucleotide sequence ID" value="NZ_JACHFD010000019.1"/>
</dbReference>
<evidence type="ECO:0000313" key="3">
    <source>
        <dbReference type="Proteomes" id="UP000557717"/>
    </source>
</evidence>
<dbReference type="PROSITE" id="PS51257">
    <property type="entry name" value="PROKAR_LIPOPROTEIN"/>
    <property type="match status" value="1"/>
</dbReference>
<name>A0A840VGS1_9BACT</name>
<feature type="signal peptide" evidence="1">
    <location>
        <begin position="1"/>
        <end position="22"/>
    </location>
</feature>
<feature type="chain" id="PRO_5032390992" description="Secreted protein" evidence="1">
    <location>
        <begin position="23"/>
        <end position="64"/>
    </location>
</feature>
<comment type="caution">
    <text evidence="2">The sequence shown here is derived from an EMBL/GenBank/DDBJ whole genome shotgun (WGS) entry which is preliminary data.</text>
</comment>
<sequence length="64" mass="7286">MPPMIRYLALLCFALMTSACLVERTVTDESGEILYQEPEVHAPFESDATKIRQVEAREEQLGEE</sequence>
<proteinExistence type="predicted"/>
<accession>A0A840VGS1</accession>
<organism evidence="2 3">
    <name type="scientific">Haloferula luteola</name>
    <dbReference type="NCBI Taxonomy" id="595692"/>
    <lineage>
        <taxon>Bacteria</taxon>
        <taxon>Pseudomonadati</taxon>
        <taxon>Verrucomicrobiota</taxon>
        <taxon>Verrucomicrobiia</taxon>
        <taxon>Verrucomicrobiales</taxon>
        <taxon>Verrucomicrobiaceae</taxon>
        <taxon>Haloferula</taxon>
    </lineage>
</organism>
<evidence type="ECO:0000313" key="2">
    <source>
        <dbReference type="EMBL" id="MBB5353030.1"/>
    </source>
</evidence>
<keyword evidence="1" id="KW-0732">Signal</keyword>
<reference evidence="2 3" key="1">
    <citation type="submission" date="2020-08" db="EMBL/GenBank/DDBJ databases">
        <title>Genomic Encyclopedia of Type Strains, Phase IV (KMG-IV): sequencing the most valuable type-strain genomes for metagenomic binning, comparative biology and taxonomic classification.</title>
        <authorList>
            <person name="Goeker M."/>
        </authorList>
    </citation>
    <scope>NUCLEOTIDE SEQUENCE [LARGE SCALE GENOMIC DNA]</scope>
    <source>
        <strain evidence="2 3">YC6886</strain>
    </source>
</reference>
<gene>
    <name evidence="2" type="ORF">HNR46_003283</name>
</gene>
<evidence type="ECO:0000256" key="1">
    <source>
        <dbReference type="SAM" id="SignalP"/>
    </source>
</evidence>